<comment type="caution">
    <text evidence="2">The sequence shown here is derived from an EMBL/GenBank/DDBJ whole genome shotgun (WGS) entry which is preliminary data.</text>
</comment>
<organism evidence="2 3">
    <name type="scientific">Orbilia ellipsospora</name>
    <dbReference type="NCBI Taxonomy" id="2528407"/>
    <lineage>
        <taxon>Eukaryota</taxon>
        <taxon>Fungi</taxon>
        <taxon>Dikarya</taxon>
        <taxon>Ascomycota</taxon>
        <taxon>Pezizomycotina</taxon>
        <taxon>Orbiliomycetes</taxon>
        <taxon>Orbiliales</taxon>
        <taxon>Orbiliaceae</taxon>
        <taxon>Orbilia</taxon>
    </lineage>
</organism>
<dbReference type="AlphaFoldDB" id="A0AAV9X8W6"/>
<feature type="region of interest" description="Disordered" evidence="1">
    <location>
        <begin position="22"/>
        <end position="58"/>
    </location>
</feature>
<feature type="region of interest" description="Disordered" evidence="1">
    <location>
        <begin position="517"/>
        <end position="538"/>
    </location>
</feature>
<proteinExistence type="predicted"/>
<reference evidence="2 3" key="1">
    <citation type="submission" date="2019-10" db="EMBL/GenBank/DDBJ databases">
        <authorList>
            <person name="Palmer J.M."/>
        </authorList>
    </citation>
    <scope>NUCLEOTIDE SEQUENCE [LARGE SCALE GENOMIC DNA]</scope>
    <source>
        <strain evidence="2 3">TWF694</strain>
    </source>
</reference>
<keyword evidence="3" id="KW-1185">Reference proteome</keyword>
<feature type="compositionally biased region" description="Basic and acidic residues" evidence="1">
    <location>
        <begin position="45"/>
        <end position="55"/>
    </location>
</feature>
<evidence type="ECO:0000313" key="3">
    <source>
        <dbReference type="Proteomes" id="UP001365542"/>
    </source>
</evidence>
<protein>
    <recommendedName>
        <fullName evidence="4">RNase H type-1 domain-containing protein</fullName>
    </recommendedName>
</protein>
<evidence type="ECO:0000256" key="1">
    <source>
        <dbReference type="SAM" id="MobiDB-lite"/>
    </source>
</evidence>
<name>A0AAV9X8W6_9PEZI</name>
<sequence length="538" mass="60666">MDKALEELHPRRCVSEPILQPLSQRFGPPIGASTDGDTEAENESIEDKHSMEHSRPYIGVSEMGDRARQRIPFIMDDGDEFLKLGDIFAPAEADLETPVQTPMALAVPGNPKPFLALFNDNNCISFIRESFYNEYFGTAEKSQSRCIPTERGILHYNYRSVVTFNRNSPLYIKEDLSDNSIFDINQKGSMQAIGLTMIPFCMPHDNTKTHWVQVLVVKELFPWSIGLQDDVMAIFDIAAFGGGVTYVDADQPVPMIIEDPYALQFDQDGSIQVWLASKHFTPAEGSIDSRYSVPVEKLKKLPWFGVGVYFGENAAFNSANRWYWDRDTDLRTEPLGDVVAILSFIRHFARVISSSRGAIRGAKGITIHISHTLTLGLFETIRRGGSTEKYKHDEAWFGGALAYITKLAKAGWEIKFKWVEYQNNEAAQKLAELGVQDMRVEHHYSDSDTIQKASEDLAASGTFDTTGISHDENTKIIQVIDGDWEQMHLPPFLRVQYEDPFDSLLRQIDSAEAELSPHYNNNDAAPEEDIFNPTNHPE</sequence>
<gene>
    <name evidence="2" type="ORF">TWF694_002714</name>
</gene>
<dbReference type="EMBL" id="JAVHJO010000011">
    <property type="protein sequence ID" value="KAK6533784.1"/>
    <property type="molecule type" value="Genomic_DNA"/>
</dbReference>
<evidence type="ECO:0008006" key="4">
    <source>
        <dbReference type="Google" id="ProtNLM"/>
    </source>
</evidence>
<dbReference type="Proteomes" id="UP001365542">
    <property type="component" value="Unassembled WGS sequence"/>
</dbReference>
<accession>A0AAV9X8W6</accession>
<evidence type="ECO:0000313" key="2">
    <source>
        <dbReference type="EMBL" id="KAK6533784.1"/>
    </source>
</evidence>